<evidence type="ECO:0000313" key="11">
    <source>
        <dbReference type="EMBL" id="MBC3536090.1"/>
    </source>
</evidence>
<comment type="similarity">
    <text evidence="2">Belongs to the resistance-nodulation-cell division (RND) (TC 2.A.6) family.</text>
</comment>
<feature type="transmembrane region" description="Helical" evidence="10">
    <location>
        <begin position="438"/>
        <end position="459"/>
    </location>
</feature>
<evidence type="ECO:0000313" key="12">
    <source>
        <dbReference type="Proteomes" id="UP000606870"/>
    </source>
</evidence>
<keyword evidence="7 10" id="KW-1133">Transmembrane helix</keyword>
<dbReference type="Gene3D" id="3.30.70.1320">
    <property type="entry name" value="Multidrug efflux transporter AcrB pore domain like"/>
    <property type="match status" value="1"/>
</dbReference>
<feature type="transmembrane region" description="Helical" evidence="10">
    <location>
        <begin position="341"/>
        <end position="360"/>
    </location>
</feature>
<dbReference type="Gene3D" id="1.20.1640.10">
    <property type="entry name" value="Multidrug efflux transporter AcrB transmembrane domain"/>
    <property type="match status" value="2"/>
</dbReference>
<feature type="transmembrane region" description="Helical" evidence="10">
    <location>
        <begin position="875"/>
        <end position="893"/>
    </location>
</feature>
<dbReference type="NCBIfam" id="TIGR00915">
    <property type="entry name" value="2A0602"/>
    <property type="match status" value="1"/>
</dbReference>
<evidence type="ECO:0000256" key="4">
    <source>
        <dbReference type="ARBA" id="ARBA00022475"/>
    </source>
</evidence>
<feature type="transmembrane region" description="Helical" evidence="10">
    <location>
        <begin position="393"/>
        <end position="417"/>
    </location>
</feature>
<keyword evidence="6 10" id="KW-0812">Transmembrane</keyword>
<evidence type="ECO:0000256" key="5">
    <source>
        <dbReference type="ARBA" id="ARBA00022519"/>
    </source>
</evidence>
<feature type="transmembrane region" description="Helical" evidence="10">
    <location>
        <begin position="541"/>
        <end position="560"/>
    </location>
</feature>
<dbReference type="InterPro" id="IPR001036">
    <property type="entry name" value="Acrflvin-R"/>
</dbReference>
<protein>
    <submittedName>
        <fullName evidence="11">Efflux RND transporter permease subunit</fullName>
    </submittedName>
</protein>
<dbReference type="Gene3D" id="3.30.2090.10">
    <property type="entry name" value="Multidrug efflux transporter AcrB TolC docking domain, DN and DC subdomains"/>
    <property type="match status" value="2"/>
</dbReference>
<evidence type="ECO:0000256" key="1">
    <source>
        <dbReference type="ARBA" id="ARBA00004429"/>
    </source>
</evidence>
<feature type="transmembrane region" description="Helical" evidence="10">
    <location>
        <begin position="471"/>
        <end position="498"/>
    </location>
</feature>
<dbReference type="Gene3D" id="3.30.70.1430">
    <property type="entry name" value="Multidrug efflux transporter AcrB pore domain"/>
    <property type="match status" value="2"/>
</dbReference>
<keyword evidence="12" id="KW-1185">Reference proteome</keyword>
<proteinExistence type="inferred from homology"/>
<feature type="region of interest" description="Disordered" evidence="9">
    <location>
        <begin position="1036"/>
        <end position="1055"/>
    </location>
</feature>
<dbReference type="EMBL" id="JACOGK010000004">
    <property type="protein sequence ID" value="MBC3536090.1"/>
    <property type="molecule type" value="Genomic_DNA"/>
</dbReference>
<dbReference type="PANTHER" id="PTHR32063:SF76">
    <property type="entry name" value="EFFLUX PUMP MEMBRANE TRANSPORTER"/>
    <property type="match status" value="1"/>
</dbReference>
<dbReference type="PRINTS" id="PR00702">
    <property type="entry name" value="ACRIFLAVINRP"/>
</dbReference>
<name>A0ABR6VFW4_9FIRM</name>
<organism evidence="11 12">
    <name type="scientific">Megasphaera hominis</name>
    <dbReference type="NCBI Taxonomy" id="159836"/>
    <lineage>
        <taxon>Bacteria</taxon>
        <taxon>Bacillati</taxon>
        <taxon>Bacillota</taxon>
        <taxon>Negativicutes</taxon>
        <taxon>Veillonellales</taxon>
        <taxon>Veillonellaceae</taxon>
        <taxon>Megasphaera</taxon>
    </lineage>
</organism>
<evidence type="ECO:0000256" key="7">
    <source>
        <dbReference type="ARBA" id="ARBA00022989"/>
    </source>
</evidence>
<comment type="caution">
    <text evidence="11">The sequence shown here is derived from an EMBL/GenBank/DDBJ whole genome shotgun (WGS) entry which is preliminary data.</text>
</comment>
<dbReference type="InterPro" id="IPR004764">
    <property type="entry name" value="MdtF-like"/>
</dbReference>
<keyword evidence="4" id="KW-1003">Cell membrane</keyword>
<comment type="subcellular location">
    <subcellularLocation>
        <location evidence="1">Cell inner membrane</location>
        <topology evidence="1">Multi-pass membrane protein</topology>
    </subcellularLocation>
</comment>
<keyword evidence="3" id="KW-0813">Transport</keyword>
<feature type="transmembrane region" description="Helical" evidence="10">
    <location>
        <begin position="900"/>
        <end position="920"/>
    </location>
</feature>
<dbReference type="InterPro" id="IPR027463">
    <property type="entry name" value="AcrB_DN_DC_subdom"/>
</dbReference>
<dbReference type="SUPFAM" id="SSF82714">
    <property type="entry name" value="Multidrug efflux transporter AcrB TolC docking domain, DN and DC subdomains"/>
    <property type="match status" value="2"/>
</dbReference>
<feature type="transmembrane region" description="Helical" evidence="10">
    <location>
        <begin position="1008"/>
        <end position="1030"/>
    </location>
</feature>
<dbReference type="Pfam" id="PF00873">
    <property type="entry name" value="ACR_tran"/>
    <property type="match status" value="1"/>
</dbReference>
<dbReference type="Proteomes" id="UP000606870">
    <property type="component" value="Unassembled WGS sequence"/>
</dbReference>
<gene>
    <name evidence="11" type="ORF">H8J70_02305</name>
</gene>
<feature type="transmembrane region" description="Helical" evidence="10">
    <location>
        <begin position="12"/>
        <end position="34"/>
    </location>
</feature>
<evidence type="ECO:0000256" key="6">
    <source>
        <dbReference type="ARBA" id="ARBA00022692"/>
    </source>
</evidence>
<feature type="transmembrane region" description="Helical" evidence="10">
    <location>
        <begin position="367"/>
        <end position="387"/>
    </location>
</feature>
<accession>A0ABR6VFW4</accession>
<dbReference type="PANTHER" id="PTHR32063">
    <property type="match status" value="1"/>
</dbReference>
<evidence type="ECO:0000256" key="3">
    <source>
        <dbReference type="ARBA" id="ARBA00022448"/>
    </source>
</evidence>
<evidence type="ECO:0000256" key="8">
    <source>
        <dbReference type="ARBA" id="ARBA00023136"/>
    </source>
</evidence>
<keyword evidence="5" id="KW-0997">Cell inner membrane</keyword>
<dbReference type="SUPFAM" id="SSF82866">
    <property type="entry name" value="Multidrug efflux transporter AcrB transmembrane domain"/>
    <property type="match status" value="2"/>
</dbReference>
<feature type="transmembrane region" description="Helical" evidence="10">
    <location>
        <begin position="926"/>
        <end position="947"/>
    </location>
</feature>
<reference evidence="11 12" key="1">
    <citation type="submission" date="2020-08" db="EMBL/GenBank/DDBJ databases">
        <authorList>
            <person name="Liu C."/>
            <person name="Sun Q."/>
        </authorList>
    </citation>
    <scope>NUCLEOTIDE SEQUENCE [LARGE SCALE GENOMIC DNA]</scope>
    <source>
        <strain evidence="11 12">NSJ-59</strain>
    </source>
</reference>
<dbReference type="SUPFAM" id="SSF82693">
    <property type="entry name" value="Multidrug efflux transporter AcrB pore domain, PN1, PN2, PC1 and PC2 subdomains"/>
    <property type="match status" value="4"/>
</dbReference>
<dbReference type="Gene3D" id="3.30.70.1440">
    <property type="entry name" value="Multidrug efflux transporter AcrB pore domain"/>
    <property type="match status" value="1"/>
</dbReference>
<sequence>MLSKFFIDRPIFAVVIALVISILGALSMVTLPVAKYPSVTPPQIRVYTTYVGANADVLGTTVASVIERQMIGVDGLVNMSSSSNDNGVYSMTAQFETGTDDDMDMVNTQNRVSQITSTLPSEVTQTGVTVEKSTSSTAMVFALVSPNGTYDATFMKNYATQFFMDALKSVPGIGNVQEFGADYAMRIWLNPMKMSILKVTPTDVISAIQSQNTQAAIGSIGSQPTPNDQTFQYTLRTDGRLQTAEQFKNIIIRRNSDGSMVRVGDIADVNLGKKSYDISSDLNGQNAASFMVSLTADANAMQSVTGAMKVLENAKKSFPNDLDYVVVYDSTKFVRASIEEVIQTFIEALLLVAFIVYLFLQSGRSTLIPLIAVPVSLLGTFACFKVLDFSINTLTLFAMVLAIGLLVDDAIVVIEAVEYEIKYNAKSPREATIIAMQNVQNPVIGVACVLSAVFVPVAFLSGMSGILYRQFALTIAVSVIISAFVALTLTPAMCASLLNVHKPNENPKGIYKFFQKFNLAFDRLIDWYGIRLAHLQLHLKWVVAFLLVLCALTGAVFRVMPTSFVPSEDNAFMMVNATLPEGISQTETQKAATQISNWLRQQPGVNNVMNVTGFSILAGGVKSNGMTAFVSFDDWSKRTTKDLSVDTLVGKTMGVGSQMPQVQLMAMNPPPIDGMGTSSGFTIQIEDRGGHTTAELNDTAQKFIAAARQRPEIGSVYTAFAADTPGFQFDIDRDQVAKQGVTLSTLYSTLQSYYGSYQVNDFTIFGRNFKVIIQAAPQFRQTVDANNHIYVRNANNDLVSVANFVRPKPIGSASIINRFNDYPAITVQGSPSAGASSGDALKALQEVAADTLGEGYTYEWSGMSREEIEAGNKTIYVFILALLFVFLVLAALYESWKVPFAVLFSVPAGLFGASFFAYILSQQNNIYFQIGLLAVIGLAAKNAILIIEYAKVRVDNRGMDPVSAAIEAAKIRLRPIIMTSLAFVVGSVPLALASGAGAASRVTMGVTVVFGTSIATIFGVFIIPMLFIIIENLGSGKKHHAPKQPQTVGHLRDMD</sequence>
<evidence type="ECO:0000256" key="9">
    <source>
        <dbReference type="SAM" id="MobiDB-lite"/>
    </source>
</evidence>
<evidence type="ECO:0000256" key="2">
    <source>
        <dbReference type="ARBA" id="ARBA00010942"/>
    </source>
</evidence>
<dbReference type="RefSeq" id="WP_186502216.1">
    <property type="nucleotide sequence ID" value="NZ_JACOGK010000004.1"/>
</dbReference>
<evidence type="ECO:0000256" key="10">
    <source>
        <dbReference type="SAM" id="Phobius"/>
    </source>
</evidence>
<keyword evidence="8 10" id="KW-0472">Membrane</keyword>
<feature type="transmembrane region" description="Helical" evidence="10">
    <location>
        <begin position="976"/>
        <end position="996"/>
    </location>
</feature>